<organism evidence="1 3">
    <name type="scientific">Nitzschia inconspicua</name>
    <dbReference type="NCBI Taxonomy" id="303405"/>
    <lineage>
        <taxon>Eukaryota</taxon>
        <taxon>Sar</taxon>
        <taxon>Stramenopiles</taxon>
        <taxon>Ochrophyta</taxon>
        <taxon>Bacillariophyta</taxon>
        <taxon>Bacillariophyceae</taxon>
        <taxon>Bacillariophycidae</taxon>
        <taxon>Bacillariales</taxon>
        <taxon>Bacillariaceae</taxon>
        <taxon>Nitzschia</taxon>
    </lineage>
</organism>
<proteinExistence type="predicted"/>
<dbReference type="AlphaFoldDB" id="A0A9K3K5I4"/>
<dbReference type="EMBL" id="JAGRRH010000018">
    <property type="protein sequence ID" value="KAG7350732.1"/>
    <property type="molecule type" value="Genomic_DNA"/>
</dbReference>
<evidence type="ECO:0000313" key="2">
    <source>
        <dbReference type="EMBL" id="KAG7350732.1"/>
    </source>
</evidence>
<keyword evidence="3" id="KW-1185">Reference proteome</keyword>
<dbReference type="EMBL" id="JAGRRH010000085">
    <property type="protein sequence ID" value="KAG7337388.1"/>
    <property type="molecule type" value="Genomic_DNA"/>
</dbReference>
<reference evidence="1" key="2">
    <citation type="submission" date="2021-04" db="EMBL/GenBank/DDBJ databases">
        <authorList>
            <person name="Podell S."/>
        </authorList>
    </citation>
    <scope>NUCLEOTIDE SEQUENCE</scope>
    <source>
        <strain evidence="1">Hildebrandi</strain>
    </source>
</reference>
<accession>A0A9K3K5I4</accession>
<dbReference type="Proteomes" id="UP000693970">
    <property type="component" value="Unassembled WGS sequence"/>
</dbReference>
<sequence length="144" mass="16331">MQYREWAGVKVINVAVRNTIDIEIKVDNEVEGLDVEHQVTVTFGNDPVGTTLSRMHGEVVIMAVLGVKLQTPQTDNGWNSSLGRNVETRVSTAFSLTLSKIMEYVRCPWHRQRHDHELWHRLEIGIDGTHSPAYRAFISCCMAL</sequence>
<gene>
    <name evidence="2" type="ORF">IV203_010092</name>
    <name evidence="1" type="ORF">IV203_033502</name>
</gene>
<name>A0A9K3K5I4_9STRA</name>
<comment type="caution">
    <text evidence="1">The sequence shown here is derived from an EMBL/GenBank/DDBJ whole genome shotgun (WGS) entry which is preliminary data.</text>
</comment>
<reference evidence="1" key="1">
    <citation type="journal article" date="2021" name="Sci. Rep.">
        <title>Diploid genomic architecture of Nitzschia inconspicua, an elite biomass production diatom.</title>
        <authorList>
            <person name="Oliver A."/>
            <person name="Podell S."/>
            <person name="Pinowska A."/>
            <person name="Traller J.C."/>
            <person name="Smith S.R."/>
            <person name="McClure R."/>
            <person name="Beliaev A."/>
            <person name="Bohutskyi P."/>
            <person name="Hill E.A."/>
            <person name="Rabines A."/>
            <person name="Zheng H."/>
            <person name="Allen L.Z."/>
            <person name="Kuo A."/>
            <person name="Grigoriev I.V."/>
            <person name="Allen A.E."/>
            <person name="Hazlebeck D."/>
            <person name="Allen E.E."/>
        </authorList>
    </citation>
    <scope>NUCLEOTIDE SEQUENCE</scope>
    <source>
        <strain evidence="1">Hildebrandi</strain>
    </source>
</reference>
<evidence type="ECO:0000313" key="3">
    <source>
        <dbReference type="Proteomes" id="UP000693970"/>
    </source>
</evidence>
<evidence type="ECO:0000313" key="1">
    <source>
        <dbReference type="EMBL" id="KAG7337388.1"/>
    </source>
</evidence>
<protein>
    <submittedName>
        <fullName evidence="1">Uncharacterized protein</fullName>
    </submittedName>
</protein>